<comment type="subcellular location">
    <subcellularLocation>
        <location evidence="2">Endoplasmic reticulum membrane</location>
        <topology evidence="2">Single-pass type II membrane protein</topology>
    </subcellularLocation>
    <subcellularLocation>
        <location evidence="1">Golgi apparatus membrane</location>
        <topology evidence="1">Single-pass type II membrane protein</topology>
    </subcellularLocation>
</comment>
<evidence type="ECO:0000256" key="16">
    <source>
        <dbReference type="ARBA" id="ARBA00023157"/>
    </source>
</evidence>
<evidence type="ECO:0000256" key="6">
    <source>
        <dbReference type="ARBA" id="ARBA00011972"/>
    </source>
</evidence>
<keyword evidence="16" id="KW-1015">Disulfide bond</keyword>
<evidence type="ECO:0000256" key="7">
    <source>
        <dbReference type="ARBA" id="ARBA00022676"/>
    </source>
</evidence>
<evidence type="ECO:0000313" key="20">
    <source>
        <dbReference type="EMBL" id="KAK4524983.1"/>
    </source>
</evidence>
<comment type="catalytic activity">
    <reaction evidence="19">
        <text>UDP-alpha-D-xylose + L-seryl-[protein] = 3-O-(beta-D-xylosyl)-L-seryl-[protein] + UDP + H(+)</text>
        <dbReference type="Rhea" id="RHEA:50192"/>
        <dbReference type="Rhea" id="RHEA-COMP:9863"/>
        <dbReference type="Rhea" id="RHEA-COMP:12567"/>
        <dbReference type="ChEBI" id="CHEBI:15378"/>
        <dbReference type="ChEBI" id="CHEBI:29999"/>
        <dbReference type="ChEBI" id="CHEBI:57632"/>
        <dbReference type="ChEBI" id="CHEBI:58223"/>
        <dbReference type="ChEBI" id="CHEBI:132085"/>
        <dbReference type="EC" id="2.4.2.26"/>
    </reaction>
</comment>
<keyword evidence="17" id="KW-0325">Glycoprotein</keyword>
<keyword evidence="21" id="KW-1185">Reference proteome</keyword>
<keyword evidence="12" id="KW-0735">Signal-anchor</keyword>
<dbReference type="PANTHER" id="PTHR46025">
    <property type="entry name" value="XYLOSYLTRANSFERASE OXT"/>
    <property type="match status" value="1"/>
</dbReference>
<dbReference type="GO" id="GO:0046872">
    <property type="term" value="F:metal ion binding"/>
    <property type="evidence" value="ECO:0007669"/>
    <property type="project" value="UniProtKB-KW"/>
</dbReference>
<sequence>MMLCVAPLVWKSTQIKKESSVFYSFQVPVAARTWVQEFLSCETEGDPLVPVISFADMMQAVYQESFNKSDSKVEDSEEKTGIEANISYFIQVSVSNVATVSRLMRVLYHRDNFYAIHFDKKIEEFLVNETLKEIAQVIPGRSGVETLLDLPDNIIILPRKYVSYMGISMVLNTIAGMEALAESYSWDFFINLSGSDYPLLSQPRIRKILGHAKQRLPRPNFMWIDGNSEKWGNRLAQLHFDPALYPEAPVSHNSNSFELLQAIPPGAQHPFANVSWLSFAKCEAWMILSNEFVNYIIRSIDSKELLIKFAHSLAADEHFFCSLLKSREDIYPHINSTMRFILWWHPQLGNSGARPFTLDDKWWIVGKSLRCSGALFTRKVSSCHADILDVIDTLFIRGLDKDFANIVERKFLELIAA</sequence>
<evidence type="ECO:0000256" key="9">
    <source>
        <dbReference type="ARBA" id="ARBA00022692"/>
    </source>
</evidence>
<evidence type="ECO:0000256" key="17">
    <source>
        <dbReference type="ARBA" id="ARBA00023180"/>
    </source>
</evidence>
<dbReference type="PANTHER" id="PTHR46025:SF3">
    <property type="entry name" value="XYLOSYLTRANSFERASE OXT"/>
    <property type="match status" value="1"/>
</dbReference>
<evidence type="ECO:0000313" key="21">
    <source>
        <dbReference type="Proteomes" id="UP001300502"/>
    </source>
</evidence>
<dbReference type="GO" id="GO:0000139">
    <property type="term" value="C:Golgi membrane"/>
    <property type="evidence" value="ECO:0007669"/>
    <property type="project" value="UniProtKB-SubCell"/>
</dbReference>
<evidence type="ECO:0000256" key="8">
    <source>
        <dbReference type="ARBA" id="ARBA00022679"/>
    </source>
</evidence>
<accession>A0AAV9ICF7</accession>
<evidence type="ECO:0000256" key="18">
    <source>
        <dbReference type="ARBA" id="ARBA00042865"/>
    </source>
</evidence>
<evidence type="ECO:0000256" key="10">
    <source>
        <dbReference type="ARBA" id="ARBA00022723"/>
    </source>
</evidence>
<dbReference type="GO" id="GO:0005789">
    <property type="term" value="C:endoplasmic reticulum membrane"/>
    <property type="evidence" value="ECO:0007669"/>
    <property type="project" value="UniProtKB-SubCell"/>
</dbReference>
<evidence type="ECO:0000256" key="11">
    <source>
        <dbReference type="ARBA" id="ARBA00022824"/>
    </source>
</evidence>
<name>A0AAV9ICF7_9RHOD</name>
<keyword evidence="11" id="KW-0256">Endoplasmic reticulum</keyword>
<evidence type="ECO:0000256" key="3">
    <source>
        <dbReference type="ARBA" id="ARBA00004840"/>
    </source>
</evidence>
<comment type="pathway">
    <text evidence="3">Glycan metabolism; chondroitin sulfate biosynthesis.</text>
</comment>
<evidence type="ECO:0000256" key="4">
    <source>
        <dbReference type="ARBA" id="ARBA00005093"/>
    </source>
</evidence>
<keyword evidence="9" id="KW-0812">Transmembrane</keyword>
<dbReference type="EMBL" id="JANCYU010000027">
    <property type="protein sequence ID" value="KAK4524983.1"/>
    <property type="molecule type" value="Genomic_DNA"/>
</dbReference>
<dbReference type="GO" id="GO:0015012">
    <property type="term" value="P:heparan sulfate proteoglycan biosynthetic process"/>
    <property type="evidence" value="ECO:0007669"/>
    <property type="project" value="TreeGrafter"/>
</dbReference>
<gene>
    <name evidence="20" type="ORF">GAYE_SCF07G2887</name>
</gene>
<comment type="pathway">
    <text evidence="4">Glycan metabolism; heparan sulfate biosynthesis.</text>
</comment>
<dbReference type="InterPro" id="IPR043538">
    <property type="entry name" value="XYLT"/>
</dbReference>
<proteinExistence type="inferred from homology"/>
<keyword evidence="8" id="KW-0808">Transferase</keyword>
<comment type="caution">
    <text evidence="20">The sequence shown here is derived from an EMBL/GenBank/DDBJ whole genome shotgun (WGS) entry which is preliminary data.</text>
</comment>
<dbReference type="GO" id="GO:0050650">
    <property type="term" value="P:chondroitin sulfate proteoglycan biosynthetic process"/>
    <property type="evidence" value="ECO:0007669"/>
    <property type="project" value="TreeGrafter"/>
</dbReference>
<evidence type="ECO:0000256" key="5">
    <source>
        <dbReference type="ARBA" id="ARBA00010195"/>
    </source>
</evidence>
<keyword evidence="13" id="KW-1133">Transmembrane helix</keyword>
<keyword evidence="7" id="KW-0328">Glycosyltransferase</keyword>
<keyword evidence="15" id="KW-0472">Membrane</keyword>
<evidence type="ECO:0000256" key="12">
    <source>
        <dbReference type="ARBA" id="ARBA00022968"/>
    </source>
</evidence>
<evidence type="ECO:0000256" key="15">
    <source>
        <dbReference type="ARBA" id="ARBA00023136"/>
    </source>
</evidence>
<keyword evidence="10" id="KW-0479">Metal-binding</keyword>
<dbReference type="GO" id="GO:0030158">
    <property type="term" value="F:protein xylosyltransferase activity"/>
    <property type="evidence" value="ECO:0007669"/>
    <property type="project" value="UniProtKB-EC"/>
</dbReference>
<dbReference type="Pfam" id="PF02485">
    <property type="entry name" value="Branch"/>
    <property type="match status" value="1"/>
</dbReference>
<dbReference type="InterPro" id="IPR003406">
    <property type="entry name" value="Glyco_trans_14"/>
</dbReference>
<evidence type="ECO:0000256" key="2">
    <source>
        <dbReference type="ARBA" id="ARBA00004648"/>
    </source>
</evidence>
<comment type="similarity">
    <text evidence="5">Belongs to the glycosyltransferase 14 family. XylT subfamily.</text>
</comment>
<dbReference type="EC" id="2.4.2.26" evidence="6"/>
<dbReference type="Proteomes" id="UP001300502">
    <property type="component" value="Unassembled WGS sequence"/>
</dbReference>
<reference evidence="20 21" key="1">
    <citation type="submission" date="2022-07" db="EMBL/GenBank/DDBJ databases">
        <title>Genome-wide signatures of adaptation to extreme environments.</title>
        <authorList>
            <person name="Cho C.H."/>
            <person name="Yoon H.S."/>
        </authorList>
    </citation>
    <scope>NUCLEOTIDE SEQUENCE [LARGE SCALE GENOMIC DNA]</scope>
    <source>
        <strain evidence="20 21">108.79 E11</strain>
    </source>
</reference>
<organism evidence="20 21">
    <name type="scientific">Galdieria yellowstonensis</name>
    <dbReference type="NCBI Taxonomy" id="3028027"/>
    <lineage>
        <taxon>Eukaryota</taxon>
        <taxon>Rhodophyta</taxon>
        <taxon>Bangiophyceae</taxon>
        <taxon>Galdieriales</taxon>
        <taxon>Galdieriaceae</taxon>
        <taxon>Galdieria</taxon>
    </lineage>
</organism>
<evidence type="ECO:0000256" key="1">
    <source>
        <dbReference type="ARBA" id="ARBA00004323"/>
    </source>
</evidence>
<keyword evidence="14" id="KW-0333">Golgi apparatus</keyword>
<protein>
    <recommendedName>
        <fullName evidence="6">protein xylosyltransferase</fullName>
        <ecNumber evidence="6">2.4.2.26</ecNumber>
    </recommendedName>
    <alternativeName>
        <fullName evidence="18">Peptide O-xylosyltransferase</fullName>
    </alternativeName>
</protein>
<evidence type="ECO:0000256" key="14">
    <source>
        <dbReference type="ARBA" id="ARBA00023034"/>
    </source>
</evidence>
<evidence type="ECO:0000256" key="19">
    <source>
        <dbReference type="ARBA" id="ARBA00047847"/>
    </source>
</evidence>
<dbReference type="AlphaFoldDB" id="A0AAV9ICF7"/>
<evidence type="ECO:0000256" key="13">
    <source>
        <dbReference type="ARBA" id="ARBA00022989"/>
    </source>
</evidence>